<feature type="region of interest" description="Disordered" evidence="1">
    <location>
        <begin position="1"/>
        <end position="68"/>
    </location>
</feature>
<dbReference type="Proteomes" id="UP001412067">
    <property type="component" value="Unassembled WGS sequence"/>
</dbReference>
<sequence length="100" mass="11211">MSRNDRSGRRRRQNGETAPQGRQRLPQVSCEEKLLAQGPGRRHESRGASPWRRKPPAHWPRLHCSPRCPTRQKVGLIAARRTGRLRGQAAATASKAEKGS</sequence>
<reference evidence="2 3" key="1">
    <citation type="journal article" date="2022" name="Nat. Plants">
        <title>Genomes of leafy and leafless Platanthera orchids illuminate the evolution of mycoheterotrophy.</title>
        <authorList>
            <person name="Li M.H."/>
            <person name="Liu K.W."/>
            <person name="Li Z."/>
            <person name="Lu H.C."/>
            <person name="Ye Q.L."/>
            <person name="Zhang D."/>
            <person name="Wang J.Y."/>
            <person name="Li Y.F."/>
            <person name="Zhong Z.M."/>
            <person name="Liu X."/>
            <person name="Yu X."/>
            <person name="Liu D.K."/>
            <person name="Tu X.D."/>
            <person name="Liu B."/>
            <person name="Hao Y."/>
            <person name="Liao X.Y."/>
            <person name="Jiang Y.T."/>
            <person name="Sun W.H."/>
            <person name="Chen J."/>
            <person name="Chen Y.Q."/>
            <person name="Ai Y."/>
            <person name="Zhai J.W."/>
            <person name="Wu S.S."/>
            <person name="Zhou Z."/>
            <person name="Hsiao Y.Y."/>
            <person name="Wu W.L."/>
            <person name="Chen Y.Y."/>
            <person name="Lin Y.F."/>
            <person name="Hsu J.L."/>
            <person name="Li C.Y."/>
            <person name="Wang Z.W."/>
            <person name="Zhao X."/>
            <person name="Zhong W.Y."/>
            <person name="Ma X.K."/>
            <person name="Ma L."/>
            <person name="Huang J."/>
            <person name="Chen G.Z."/>
            <person name="Huang M.Z."/>
            <person name="Huang L."/>
            <person name="Peng D.H."/>
            <person name="Luo Y.B."/>
            <person name="Zou S.Q."/>
            <person name="Chen S.P."/>
            <person name="Lan S."/>
            <person name="Tsai W.C."/>
            <person name="Van de Peer Y."/>
            <person name="Liu Z.J."/>
        </authorList>
    </citation>
    <scope>NUCLEOTIDE SEQUENCE [LARGE SCALE GENOMIC DNA]</scope>
    <source>
        <strain evidence="2">Lor288</strain>
    </source>
</reference>
<keyword evidence="3" id="KW-1185">Reference proteome</keyword>
<evidence type="ECO:0000313" key="3">
    <source>
        <dbReference type="Proteomes" id="UP001412067"/>
    </source>
</evidence>
<accession>A0ABR2LNI3</accession>
<evidence type="ECO:0000256" key="1">
    <source>
        <dbReference type="SAM" id="MobiDB-lite"/>
    </source>
</evidence>
<proteinExistence type="predicted"/>
<protein>
    <submittedName>
        <fullName evidence="2">60S ribosomal protein L8</fullName>
    </submittedName>
</protein>
<comment type="caution">
    <text evidence="2">The sequence shown here is derived from an EMBL/GenBank/DDBJ whole genome shotgun (WGS) entry which is preliminary data.</text>
</comment>
<keyword evidence="2" id="KW-0689">Ribosomal protein</keyword>
<keyword evidence="2" id="KW-0687">Ribonucleoprotein</keyword>
<dbReference type="GO" id="GO:0005840">
    <property type="term" value="C:ribosome"/>
    <property type="evidence" value="ECO:0007669"/>
    <property type="project" value="UniProtKB-KW"/>
</dbReference>
<organism evidence="2 3">
    <name type="scientific">Platanthera guangdongensis</name>
    <dbReference type="NCBI Taxonomy" id="2320717"/>
    <lineage>
        <taxon>Eukaryota</taxon>
        <taxon>Viridiplantae</taxon>
        <taxon>Streptophyta</taxon>
        <taxon>Embryophyta</taxon>
        <taxon>Tracheophyta</taxon>
        <taxon>Spermatophyta</taxon>
        <taxon>Magnoliopsida</taxon>
        <taxon>Liliopsida</taxon>
        <taxon>Asparagales</taxon>
        <taxon>Orchidaceae</taxon>
        <taxon>Orchidoideae</taxon>
        <taxon>Orchideae</taxon>
        <taxon>Orchidinae</taxon>
        <taxon>Platanthera</taxon>
    </lineage>
</organism>
<dbReference type="EMBL" id="JBBWWR010000017">
    <property type="protein sequence ID" value="KAK8945796.1"/>
    <property type="molecule type" value="Genomic_DNA"/>
</dbReference>
<gene>
    <name evidence="2" type="primary">RPL8</name>
    <name evidence="2" type="ORF">KSP40_PGU013881</name>
</gene>
<evidence type="ECO:0000313" key="2">
    <source>
        <dbReference type="EMBL" id="KAK8945796.1"/>
    </source>
</evidence>
<name>A0ABR2LNI3_9ASPA</name>